<dbReference type="EMBL" id="MLJW01000037">
    <property type="protein sequence ID" value="OIR07439.1"/>
    <property type="molecule type" value="Genomic_DNA"/>
</dbReference>
<name>A0A1J5SG90_9ZZZZ</name>
<proteinExistence type="predicted"/>
<accession>A0A1J5SG90</accession>
<gene>
    <name evidence="2" type="ORF">GALL_103980</name>
</gene>
<keyword evidence="1" id="KW-0812">Transmembrane</keyword>
<evidence type="ECO:0000256" key="1">
    <source>
        <dbReference type="SAM" id="Phobius"/>
    </source>
</evidence>
<dbReference type="AlphaFoldDB" id="A0A1J5SG90"/>
<comment type="caution">
    <text evidence="2">The sequence shown here is derived from an EMBL/GenBank/DDBJ whole genome shotgun (WGS) entry which is preliminary data.</text>
</comment>
<reference evidence="2" key="1">
    <citation type="submission" date="2016-10" db="EMBL/GenBank/DDBJ databases">
        <title>Sequence of Gallionella enrichment culture.</title>
        <authorList>
            <person name="Poehlein A."/>
            <person name="Muehling M."/>
            <person name="Daniel R."/>
        </authorList>
    </citation>
    <scope>NUCLEOTIDE SEQUENCE</scope>
</reference>
<keyword evidence="1" id="KW-1133">Transmembrane helix</keyword>
<dbReference type="InterPro" id="IPR046031">
    <property type="entry name" value="DUF5989"/>
</dbReference>
<keyword evidence="1" id="KW-0472">Membrane</keyword>
<dbReference type="Pfam" id="PF19451">
    <property type="entry name" value="DUF5989"/>
    <property type="match status" value="1"/>
</dbReference>
<organism evidence="2">
    <name type="scientific">mine drainage metagenome</name>
    <dbReference type="NCBI Taxonomy" id="410659"/>
    <lineage>
        <taxon>unclassified sequences</taxon>
        <taxon>metagenomes</taxon>
        <taxon>ecological metagenomes</taxon>
    </lineage>
</organism>
<protein>
    <submittedName>
        <fullName evidence="2">Uncharacterized protein</fullName>
    </submittedName>
</protein>
<sequence length="54" mass="6357">MSAFRHLFRLLGELWSFGRSNKRWWIVPVVVILLLIALFVICVSTISPFIYSLF</sequence>
<evidence type="ECO:0000313" key="2">
    <source>
        <dbReference type="EMBL" id="OIR07439.1"/>
    </source>
</evidence>
<feature type="transmembrane region" description="Helical" evidence="1">
    <location>
        <begin position="24"/>
        <end position="51"/>
    </location>
</feature>